<evidence type="ECO:0000256" key="1">
    <source>
        <dbReference type="ARBA" id="ARBA00022741"/>
    </source>
</evidence>
<keyword evidence="2" id="KW-0067">ATP-binding</keyword>
<keyword evidence="4" id="KW-0378">Hydrolase</keyword>
<dbReference type="PANTHER" id="PTHR43788:SF6">
    <property type="entry name" value="DNA HELICASE B"/>
    <property type="match status" value="1"/>
</dbReference>
<proteinExistence type="inferred from homology"/>
<dbReference type="InterPro" id="IPR006345">
    <property type="entry name" value="RecD2"/>
</dbReference>
<dbReference type="SUPFAM" id="SSF52540">
    <property type="entry name" value="P-loop containing nucleoside triphosphate hydrolases"/>
    <property type="match status" value="2"/>
</dbReference>
<feature type="domain" description="AAA+ ATPase" evidence="3">
    <location>
        <begin position="350"/>
        <end position="549"/>
    </location>
</feature>
<keyword evidence="1" id="KW-0547">Nucleotide-binding</keyword>
<dbReference type="Pfam" id="PF14490">
    <property type="entry name" value="HHH_RecD2"/>
    <property type="match status" value="1"/>
</dbReference>
<dbReference type="Gene3D" id="1.10.10.2220">
    <property type="match status" value="1"/>
</dbReference>
<dbReference type="InterPro" id="IPR003593">
    <property type="entry name" value="AAA+_ATPase"/>
</dbReference>
<dbReference type="PANTHER" id="PTHR43788">
    <property type="entry name" value="DNA2/NAM7 HELICASE FAMILY MEMBER"/>
    <property type="match status" value="1"/>
</dbReference>
<dbReference type="CDD" id="cd18809">
    <property type="entry name" value="SF1_C_RecD"/>
    <property type="match status" value="1"/>
</dbReference>
<evidence type="ECO:0000256" key="2">
    <source>
        <dbReference type="ARBA" id="ARBA00022840"/>
    </source>
</evidence>
<dbReference type="Pfam" id="PF13538">
    <property type="entry name" value="UvrD_C_2"/>
    <property type="match status" value="1"/>
</dbReference>
<dbReference type="HAMAP" id="MF_01488">
    <property type="entry name" value="RecD2"/>
    <property type="match status" value="1"/>
</dbReference>
<reference evidence="4" key="2">
    <citation type="submission" date="2021-04" db="EMBL/GenBank/DDBJ databases">
        <authorList>
            <person name="Gilroy R."/>
        </authorList>
    </citation>
    <scope>NUCLEOTIDE SEQUENCE</scope>
    <source>
        <strain evidence="4">CHK186-16707</strain>
    </source>
</reference>
<dbReference type="Proteomes" id="UP000824225">
    <property type="component" value="Unassembled WGS sequence"/>
</dbReference>
<reference evidence="4" key="1">
    <citation type="journal article" date="2021" name="PeerJ">
        <title>Extensive microbial diversity within the chicken gut microbiome revealed by metagenomics and culture.</title>
        <authorList>
            <person name="Gilroy R."/>
            <person name="Ravi A."/>
            <person name="Getino M."/>
            <person name="Pursley I."/>
            <person name="Horton D.L."/>
            <person name="Alikhan N.F."/>
            <person name="Baker D."/>
            <person name="Gharbi K."/>
            <person name="Hall N."/>
            <person name="Watson M."/>
            <person name="Adriaenssens E.M."/>
            <person name="Foster-Nyarko E."/>
            <person name="Jarju S."/>
            <person name="Secka A."/>
            <person name="Antonio M."/>
            <person name="Oren A."/>
            <person name="Chaudhuri R.R."/>
            <person name="La Ragione R."/>
            <person name="Hildebrand F."/>
            <person name="Pallen M.J."/>
        </authorList>
    </citation>
    <scope>NUCLEOTIDE SEQUENCE</scope>
    <source>
        <strain evidence="4">CHK186-16707</strain>
    </source>
</reference>
<protein>
    <submittedName>
        <fullName evidence="4">ATP-dependent RecD-like DNA helicase</fullName>
    </submittedName>
</protein>
<comment type="caution">
    <text evidence="4">The sequence shown here is derived from an EMBL/GenBank/DDBJ whole genome shotgun (WGS) entry which is preliminary data.</text>
</comment>
<gene>
    <name evidence="4" type="ORF">H9962_10480</name>
</gene>
<sequence length="750" mass="84560">MGRQAALPGLAPEEEKLDELEGTLERVVFHNPENGYTVFRMRIEGKEDLATVVGAMSSPQPGSNLRVRGHWTSHPKFGRQMQMISWEEHRPATTEGIRLFLASGCIKGVGPRWADRIVARFGTETLRVLDEDPDRLLELPRFGRKRLAEVKSSWAEHQGVRELMMFLQPHGIGPSYAVRIYRFYGAQALAVVQENPYRLAMDIHGIGFATADALAAKLGFEPDSPLRAEAGVLYILLKITEEGHIYYPRAKLVEAASQQLDIAPALIDEALGKLELEERVVIEDLGEHEGVYLSRNHLYESKIAFYLQRLLRSPKAVRFDDAKKTVREVLERLPMQLADEQREAVYTAATAKVMVLTGGPGTGKTTILNAIIQVFAEARAKILLAAPTGRAAKRMAETSGREARTIHRLLEYSPKEDGFGRNENNPLACGLLVVDEASMMDTMLMYHLVKAAPLGATFILVGDVNQLPSVGPGNVLRDVIASGAVPVVELFEVFRQAAESDIICNAHQINRGDMPTLRQSRNEKTDFYFFRQEDPELAADLVVDLVRERIPRRFGFRPEDIQVLSPMLKGAVGVNSLNRRLQDALNPQDNFIQRGERQFRPGDKVMQIRNNYDKDVFNGDMGTIILLDREERELTVRYDDRNVPYLWEEMDEIVPAYAISIHKSQGGEYPVVVIPLLMQHYVLLQRNLVYTAVTRGRKLVVLVGEYKALAMAVNNNRIRHRYTWLAHRLTEDEAILRPDMLPDFGGPEEQ</sequence>
<dbReference type="GO" id="GO:0043139">
    <property type="term" value="F:5'-3' DNA helicase activity"/>
    <property type="evidence" value="ECO:0007669"/>
    <property type="project" value="InterPro"/>
</dbReference>
<dbReference type="AlphaFoldDB" id="A0A9D2HFL3"/>
<dbReference type="NCBIfam" id="TIGR01448">
    <property type="entry name" value="recD_rel"/>
    <property type="match status" value="1"/>
</dbReference>
<name>A0A9D2HFL3_9BACT</name>
<dbReference type="EMBL" id="DXAN01000033">
    <property type="protein sequence ID" value="HJA09594.1"/>
    <property type="molecule type" value="Genomic_DNA"/>
</dbReference>
<dbReference type="InterPro" id="IPR010994">
    <property type="entry name" value="RuvA_2-like"/>
</dbReference>
<dbReference type="InterPro" id="IPR027417">
    <property type="entry name" value="P-loop_NTPase"/>
</dbReference>
<dbReference type="SMART" id="SM00382">
    <property type="entry name" value="AAA"/>
    <property type="match status" value="1"/>
</dbReference>
<dbReference type="InterPro" id="IPR027785">
    <property type="entry name" value="UvrD-like_helicase_C"/>
</dbReference>
<dbReference type="Gene3D" id="2.30.30.940">
    <property type="match status" value="1"/>
</dbReference>
<evidence type="ECO:0000313" key="5">
    <source>
        <dbReference type="Proteomes" id="UP000824225"/>
    </source>
</evidence>
<dbReference type="Gene3D" id="3.40.50.300">
    <property type="entry name" value="P-loop containing nucleotide triphosphate hydrolases"/>
    <property type="match status" value="2"/>
</dbReference>
<dbReference type="Pfam" id="PF18335">
    <property type="entry name" value="SH3_13"/>
    <property type="match status" value="1"/>
</dbReference>
<accession>A0A9D2HFL3</accession>
<dbReference type="GO" id="GO:0009338">
    <property type="term" value="C:exodeoxyribonuclease V complex"/>
    <property type="evidence" value="ECO:0007669"/>
    <property type="project" value="TreeGrafter"/>
</dbReference>
<dbReference type="InterPro" id="IPR055446">
    <property type="entry name" value="RecD2_N_OB"/>
</dbReference>
<dbReference type="CDD" id="cd17933">
    <property type="entry name" value="DEXSc_RecD-like"/>
    <property type="match status" value="1"/>
</dbReference>
<dbReference type="GO" id="GO:0005524">
    <property type="term" value="F:ATP binding"/>
    <property type="evidence" value="ECO:0007669"/>
    <property type="project" value="UniProtKB-KW"/>
</dbReference>
<dbReference type="GO" id="GO:0003677">
    <property type="term" value="F:DNA binding"/>
    <property type="evidence" value="ECO:0007669"/>
    <property type="project" value="InterPro"/>
</dbReference>
<dbReference type="Gene3D" id="1.10.150.20">
    <property type="entry name" value="5' to 3' exonuclease, C-terminal subdomain"/>
    <property type="match status" value="1"/>
</dbReference>
<dbReference type="InterPro" id="IPR041451">
    <property type="entry name" value="RecD2_SH13"/>
</dbReference>
<organism evidence="4 5">
    <name type="scientific">Candidatus Mailhella merdigallinarum</name>
    <dbReference type="NCBI Taxonomy" id="2838658"/>
    <lineage>
        <taxon>Bacteria</taxon>
        <taxon>Pseudomonadati</taxon>
        <taxon>Thermodesulfobacteriota</taxon>
        <taxon>Desulfovibrionia</taxon>
        <taxon>Desulfovibrionales</taxon>
        <taxon>Desulfovibrionaceae</taxon>
        <taxon>Mailhella</taxon>
    </lineage>
</organism>
<dbReference type="GO" id="GO:0006310">
    <property type="term" value="P:DNA recombination"/>
    <property type="evidence" value="ECO:0007669"/>
    <property type="project" value="InterPro"/>
</dbReference>
<keyword evidence="4" id="KW-0347">Helicase</keyword>
<dbReference type="Pfam" id="PF13245">
    <property type="entry name" value="AAA_19"/>
    <property type="match status" value="1"/>
</dbReference>
<dbReference type="Pfam" id="PF14520">
    <property type="entry name" value="HHH_5"/>
    <property type="match status" value="1"/>
</dbReference>
<dbReference type="InterPro" id="IPR050534">
    <property type="entry name" value="Coronavir_polyprotein_1ab"/>
</dbReference>
<evidence type="ECO:0000313" key="4">
    <source>
        <dbReference type="EMBL" id="HJA09594.1"/>
    </source>
</evidence>
<dbReference type="InterPro" id="IPR029493">
    <property type="entry name" value="RecD2-like_HHH"/>
</dbReference>
<dbReference type="GO" id="GO:0017116">
    <property type="term" value="F:single-stranded DNA helicase activity"/>
    <property type="evidence" value="ECO:0007669"/>
    <property type="project" value="TreeGrafter"/>
</dbReference>
<dbReference type="Pfam" id="PF23139">
    <property type="entry name" value="OB_YrrC"/>
    <property type="match status" value="1"/>
</dbReference>
<evidence type="ECO:0000259" key="3">
    <source>
        <dbReference type="SMART" id="SM00382"/>
    </source>
</evidence>
<dbReference type="SUPFAM" id="SSF47781">
    <property type="entry name" value="RuvA domain 2-like"/>
    <property type="match status" value="1"/>
</dbReference>